<dbReference type="KEGG" id="nta:107761553"/>
<protein>
    <submittedName>
        <fullName evidence="1">Uncharacterized protein</fullName>
    </submittedName>
</protein>
<proteinExistence type="predicted"/>
<sequence>MELSTTYWYTWPNDLVGEFYVGVHDGWHYRRLKMEARFLKCILRVLTEYSLPESLRNHFFFINNQVNDMSTICCNFKNNRLSAGHVSIEGNFVRKVIQPKIREILVLLWKSRKPWGRYCVDMFSIVSYTLEDLVKCMADRLAPDLLEKMKSLSFKLTFERRFRWSIGDGFVKRENNIDIWQQFTSDISYSVACLNCLYWLDDIPQEIAQGFERHLSSLIRRCEDAIQIDAREVLIRLHKASELLLTFDTSINDLPLYFVDFVLDSVVELCNSKENSKFPAKGLSETLQYLGTSIADRLTQSTKNVRLKGREAIRRIDVLRAEVMEKEAEATNHSFAINPKVFYGFLTICHNLFILGNKCEILPY</sequence>
<dbReference type="PaxDb" id="4097-A0A1S3X5R8"/>
<gene>
    <name evidence="1" type="primary">LOC107761553</name>
</gene>
<dbReference type="RefSeq" id="XP_016435264.1">
    <property type="nucleotide sequence ID" value="XM_016579778.1"/>
</dbReference>
<name>A0A1S3X5R8_TOBAC</name>
<accession>A0A1S3X5R8</accession>
<reference evidence="1" key="1">
    <citation type="submission" date="2025-08" db="UniProtKB">
        <authorList>
            <consortium name="RefSeq"/>
        </authorList>
    </citation>
    <scope>IDENTIFICATION</scope>
</reference>
<organism evidence="1">
    <name type="scientific">Nicotiana tabacum</name>
    <name type="common">Common tobacco</name>
    <dbReference type="NCBI Taxonomy" id="4097"/>
    <lineage>
        <taxon>Eukaryota</taxon>
        <taxon>Viridiplantae</taxon>
        <taxon>Streptophyta</taxon>
        <taxon>Embryophyta</taxon>
        <taxon>Tracheophyta</taxon>
        <taxon>Spermatophyta</taxon>
        <taxon>Magnoliopsida</taxon>
        <taxon>eudicotyledons</taxon>
        <taxon>Gunneridae</taxon>
        <taxon>Pentapetalae</taxon>
        <taxon>asterids</taxon>
        <taxon>lamiids</taxon>
        <taxon>Solanales</taxon>
        <taxon>Solanaceae</taxon>
        <taxon>Nicotianoideae</taxon>
        <taxon>Nicotianeae</taxon>
        <taxon>Nicotiana</taxon>
    </lineage>
</organism>
<dbReference type="AlphaFoldDB" id="A0A1S3X5R8"/>
<evidence type="ECO:0000313" key="1">
    <source>
        <dbReference type="RefSeq" id="XP_016435264.1"/>
    </source>
</evidence>